<evidence type="ECO:0000313" key="2">
    <source>
        <dbReference type="EMBL" id="OTA32133.1"/>
    </source>
</evidence>
<dbReference type="EMBL" id="MUNK01000099">
    <property type="protein sequence ID" value="OTA32133.1"/>
    <property type="molecule type" value="Genomic_DNA"/>
</dbReference>
<evidence type="ECO:0000256" key="1">
    <source>
        <dbReference type="SAM" id="MobiDB-lite"/>
    </source>
</evidence>
<protein>
    <submittedName>
        <fullName evidence="2">Uncharacterized protein</fullName>
    </submittedName>
</protein>
<proteinExistence type="predicted"/>
<name>A0A1Z5T7X7_HORWE</name>
<feature type="region of interest" description="Disordered" evidence="1">
    <location>
        <begin position="1"/>
        <end position="21"/>
    </location>
</feature>
<dbReference type="AlphaFoldDB" id="A0A1Z5T7X7"/>
<reference evidence="2 3" key="1">
    <citation type="submission" date="2017-01" db="EMBL/GenBank/DDBJ databases">
        <title>The recent genome duplication of the halophilic yeast Hortaea werneckii: insights from long-read sequencing.</title>
        <authorList>
            <person name="Sinha S."/>
            <person name="Flibotte S."/>
            <person name="Neira M."/>
            <person name="Lenassi M."/>
            <person name="Gostincar C."/>
            <person name="Stajich J.E."/>
            <person name="Nislow C.E."/>
        </authorList>
    </citation>
    <scope>NUCLEOTIDE SEQUENCE [LARGE SCALE GENOMIC DNA]</scope>
    <source>
        <strain evidence="2 3">EXF-2000</strain>
    </source>
</reference>
<evidence type="ECO:0000313" key="3">
    <source>
        <dbReference type="Proteomes" id="UP000194280"/>
    </source>
</evidence>
<comment type="caution">
    <text evidence="2">The sequence shown here is derived from an EMBL/GenBank/DDBJ whole genome shotgun (WGS) entry which is preliminary data.</text>
</comment>
<keyword evidence="3" id="KW-1185">Reference proteome</keyword>
<sequence length="134" mass="15080">MEWLDTGSGKDSAISSPVSPLPVRDLVPGQSAVIQTLHDNKQWVDLDYLSPKLIRELCRQYGPPPEQDSTSTISKGAAKVRAWARHSKLGIDIRLRRKLNLERDEVTDIRLIPEPKPVSLMRSKNCLTVRELAN</sequence>
<dbReference type="Proteomes" id="UP000194280">
    <property type="component" value="Unassembled WGS sequence"/>
</dbReference>
<dbReference type="VEuPathDB" id="FungiDB:BTJ68_07875"/>
<dbReference type="STRING" id="1157616.A0A1Z5T7X7"/>
<dbReference type="OrthoDB" id="9988102at2759"/>
<dbReference type="InParanoid" id="A0A1Z5T7X7"/>
<accession>A0A1Z5T7X7</accession>
<gene>
    <name evidence="2" type="ORF">BTJ68_07875</name>
</gene>
<organism evidence="2 3">
    <name type="scientific">Hortaea werneckii EXF-2000</name>
    <dbReference type="NCBI Taxonomy" id="1157616"/>
    <lineage>
        <taxon>Eukaryota</taxon>
        <taxon>Fungi</taxon>
        <taxon>Dikarya</taxon>
        <taxon>Ascomycota</taxon>
        <taxon>Pezizomycotina</taxon>
        <taxon>Dothideomycetes</taxon>
        <taxon>Dothideomycetidae</taxon>
        <taxon>Mycosphaerellales</taxon>
        <taxon>Teratosphaeriaceae</taxon>
        <taxon>Hortaea</taxon>
    </lineage>
</organism>